<reference evidence="1 2" key="1">
    <citation type="submission" date="2017-10" db="EMBL/GenBank/DDBJ databases">
        <title>Extensive intraspecific genome diversity in a model arbuscular mycorrhizal fungus.</title>
        <authorList>
            <person name="Chen E.C.H."/>
            <person name="Morin E."/>
            <person name="Baudet D."/>
            <person name="Noel J."/>
            <person name="Ndikumana S."/>
            <person name="Charron P."/>
            <person name="St-Onge C."/>
            <person name="Giorgi J."/>
            <person name="Grigoriev I.V."/>
            <person name="Roux C."/>
            <person name="Martin F.M."/>
            <person name="Corradi N."/>
        </authorList>
    </citation>
    <scope>NUCLEOTIDE SEQUENCE [LARGE SCALE GENOMIC DNA]</scope>
    <source>
        <strain evidence="1 2">A1</strain>
    </source>
</reference>
<reference evidence="1 2" key="2">
    <citation type="submission" date="2017-10" db="EMBL/GenBank/DDBJ databases">
        <title>Genome analyses suggest a sexual origin of heterokaryosis in a supposedly ancient asexual fungus.</title>
        <authorList>
            <person name="Corradi N."/>
            <person name="Sedzielewska K."/>
            <person name="Noel J."/>
            <person name="Charron P."/>
            <person name="Farinelli L."/>
            <person name="Marton T."/>
            <person name="Kruger M."/>
            <person name="Pelin A."/>
            <person name="Brachmann A."/>
            <person name="Corradi N."/>
        </authorList>
    </citation>
    <scope>NUCLEOTIDE SEQUENCE [LARGE SCALE GENOMIC DNA]</scope>
    <source>
        <strain evidence="1 2">A1</strain>
    </source>
</reference>
<sequence>MNQSVCYDISQITDWRHLMEIETNNEEISIGRNQRTRTRYKTNPFAIVGFNYTDGSNSRSMERTSDWHTGN</sequence>
<evidence type="ECO:0000313" key="1">
    <source>
        <dbReference type="EMBL" id="PKC51617.1"/>
    </source>
</evidence>
<dbReference type="Proteomes" id="UP000232688">
    <property type="component" value="Unassembled WGS sequence"/>
</dbReference>
<dbReference type="OrthoDB" id="2443524at2759"/>
<dbReference type="VEuPathDB" id="FungiDB:RhiirA1_483351"/>
<accession>A0A2I1FPU7</accession>
<organism evidence="1 2">
    <name type="scientific">Rhizophagus irregularis</name>
    <dbReference type="NCBI Taxonomy" id="588596"/>
    <lineage>
        <taxon>Eukaryota</taxon>
        <taxon>Fungi</taxon>
        <taxon>Fungi incertae sedis</taxon>
        <taxon>Mucoromycota</taxon>
        <taxon>Glomeromycotina</taxon>
        <taxon>Glomeromycetes</taxon>
        <taxon>Glomerales</taxon>
        <taxon>Glomeraceae</taxon>
        <taxon>Rhizophagus</taxon>
    </lineage>
</organism>
<protein>
    <submittedName>
        <fullName evidence="1">Uncharacterized protein</fullName>
    </submittedName>
</protein>
<dbReference type="EMBL" id="LLXH01007308">
    <property type="protein sequence ID" value="PKC51617.1"/>
    <property type="molecule type" value="Genomic_DNA"/>
</dbReference>
<evidence type="ECO:0000313" key="2">
    <source>
        <dbReference type="Proteomes" id="UP000232688"/>
    </source>
</evidence>
<name>A0A2I1FPU7_9GLOM</name>
<proteinExistence type="predicted"/>
<dbReference type="AlphaFoldDB" id="A0A2I1FPU7"/>
<comment type="caution">
    <text evidence="1">The sequence shown here is derived from an EMBL/GenBank/DDBJ whole genome shotgun (WGS) entry which is preliminary data.</text>
</comment>
<gene>
    <name evidence="1" type="ORF">RhiirA1_483351</name>
</gene>